<sequence>MLEVMSDFKLIKTSNINAKIAKDFSFNFGIESSGIYLVAITAQASAWWQNFPQFLKRYFQDDNLSMKLNNISHELKWNGNDLKGLEQTNMLLAQLDAGQQQIAFIVKQQPKLGSISIYEILNTKNPNLTEIISPNIEDGNRRPLIKLLISDITVEKIIIEAEVFTGKQHLLFFHDDDDLQLIINGEIVKNDLPKSHENWYWCGRAQSQLKTQSRTLEKTLLNQKQHILELYADRTPIIQRFELILSTIMSQTVFNELLIIDDAAFTSLTLNQKEIEEFLQDKGKDSSTHLGFRKFDGKSSAEVIYRVAKANTISPMVILTKLQAEQGLILGDKAKNPTQFQLDSALGVGMLDDGTVLKQYQGFINQVTSGAESLHKLFAQAEQEKFILKNIDGKTLVVKNSATYSLYRYTPHLAGAKLFFDIYHNFFK</sequence>
<comment type="caution">
    <text evidence="1">The sequence shown here is derived from an EMBL/GenBank/DDBJ whole genome shotgun (WGS) entry which is preliminary data.</text>
</comment>
<evidence type="ECO:0000313" key="1">
    <source>
        <dbReference type="EMBL" id="PJE61539.1"/>
    </source>
</evidence>
<gene>
    <name evidence="1" type="ORF">COU87_04050</name>
</gene>
<protein>
    <submittedName>
        <fullName evidence="1">Uncharacterized protein</fullName>
    </submittedName>
</protein>
<organism evidence="1 2">
    <name type="scientific">Candidatus Roizmanbacteria bacterium CG10_big_fil_rev_8_21_14_0_10_39_12</name>
    <dbReference type="NCBI Taxonomy" id="1974852"/>
    <lineage>
        <taxon>Bacteria</taxon>
        <taxon>Candidatus Roizmaniibacteriota</taxon>
    </lineage>
</organism>
<dbReference type="Proteomes" id="UP000230222">
    <property type="component" value="Unassembled WGS sequence"/>
</dbReference>
<dbReference type="AlphaFoldDB" id="A0A2M8KNR6"/>
<reference evidence="2" key="1">
    <citation type="submission" date="2017-09" db="EMBL/GenBank/DDBJ databases">
        <title>Depth-based differentiation of microbial function through sediment-hosted aquifers and enrichment of novel symbionts in the deep terrestrial subsurface.</title>
        <authorList>
            <person name="Probst A.J."/>
            <person name="Ladd B."/>
            <person name="Jarett J.K."/>
            <person name="Geller-Mcgrath D.E."/>
            <person name="Sieber C.M.K."/>
            <person name="Emerson J.B."/>
            <person name="Anantharaman K."/>
            <person name="Thomas B.C."/>
            <person name="Malmstrom R."/>
            <person name="Stieglmeier M."/>
            <person name="Klingl A."/>
            <person name="Woyke T."/>
            <person name="Ryan C.M."/>
            <person name="Banfield J.F."/>
        </authorList>
    </citation>
    <scope>NUCLEOTIDE SEQUENCE [LARGE SCALE GENOMIC DNA]</scope>
</reference>
<name>A0A2M8KNR6_9BACT</name>
<evidence type="ECO:0000313" key="2">
    <source>
        <dbReference type="Proteomes" id="UP000230222"/>
    </source>
</evidence>
<accession>A0A2M8KNR6</accession>
<dbReference type="EMBL" id="PFEC01000072">
    <property type="protein sequence ID" value="PJE61539.1"/>
    <property type="molecule type" value="Genomic_DNA"/>
</dbReference>
<proteinExistence type="predicted"/>